<comment type="catalytic activity">
    <reaction evidence="9">
        <text>6-diphospho-1D-myo-inositol pentakisphosphate + H2O = 1D-myo-inositol hexakisphosphate + phosphate + H(+)</text>
        <dbReference type="Rhea" id="RHEA:79703"/>
        <dbReference type="ChEBI" id="CHEBI:15377"/>
        <dbReference type="ChEBI" id="CHEBI:15378"/>
        <dbReference type="ChEBI" id="CHEBI:43474"/>
        <dbReference type="ChEBI" id="CHEBI:58130"/>
        <dbReference type="ChEBI" id="CHEBI:230534"/>
        <dbReference type="EC" id="3.6.1.52"/>
    </reaction>
    <physiologicalReaction direction="left-to-right" evidence="9">
        <dbReference type="Rhea" id="RHEA:79704"/>
    </physiologicalReaction>
</comment>
<evidence type="ECO:0000259" key="12">
    <source>
        <dbReference type="PROSITE" id="PS50056"/>
    </source>
</evidence>
<keyword evidence="3" id="KW-0963">Cytoplasm</keyword>
<accession>A0AAI8VWH5</accession>
<dbReference type="PANTHER" id="PTHR31126:SF48">
    <property type="entry name" value="INOSITOL PHOSPHATASE SIW14"/>
    <property type="match status" value="1"/>
</dbReference>
<dbReference type="InterPro" id="IPR000387">
    <property type="entry name" value="Tyr_Pase_dom"/>
</dbReference>
<evidence type="ECO:0000256" key="2">
    <source>
        <dbReference type="ARBA" id="ARBA00012527"/>
    </source>
</evidence>
<dbReference type="GO" id="GO:0052840">
    <property type="term" value="F:inositol diphosphate tetrakisphosphate diphosphatase activity"/>
    <property type="evidence" value="ECO:0007669"/>
    <property type="project" value="TreeGrafter"/>
</dbReference>
<feature type="domain" description="Tyrosine specific protein phosphatases" evidence="12">
    <location>
        <begin position="132"/>
        <end position="177"/>
    </location>
</feature>
<gene>
    <name evidence="13" type="ORF">KHLLAP_LOCUS12437</name>
</gene>
<dbReference type="EC" id="3.6.1.52" evidence="2"/>
<comment type="catalytic activity">
    <reaction evidence="7">
        <text>3,5-bis(diphospho)-1D-myo-inositol 1,2,4,6-tetrakisphosphate + H2O = 3-diphospho-1D-myo-inositol 1,2,4,5,6-pentakisphosphate + phosphate + 2 H(+)</text>
        <dbReference type="Rhea" id="RHEA:56312"/>
        <dbReference type="ChEBI" id="CHEBI:15377"/>
        <dbReference type="ChEBI" id="CHEBI:15378"/>
        <dbReference type="ChEBI" id="CHEBI:43474"/>
        <dbReference type="ChEBI" id="CHEBI:140372"/>
        <dbReference type="ChEBI" id="CHEBI:140374"/>
        <dbReference type="EC" id="3.6.1.52"/>
    </reaction>
    <physiologicalReaction direction="left-to-right" evidence="7">
        <dbReference type="Rhea" id="RHEA:56313"/>
    </physiologicalReaction>
</comment>
<dbReference type="InterPro" id="IPR004861">
    <property type="entry name" value="Siw14-like"/>
</dbReference>
<dbReference type="InterPro" id="IPR016130">
    <property type="entry name" value="Tyr_Pase_AS"/>
</dbReference>
<sequence length="252" mass="28568">MDGKFSQNGQGHSGDKASTEGAMHLQTMDNVEAQYEAAQKADGNGQIERHITSSSKPPLNFGTVLQGLYRSSYPEAEHYSFIQGLKLKTIVTLVSKEMPDGFQQFMDANGITHKIFDMGGTKKEKIPVELMQSIIKVVTDKENYPMLIHCNQGKHRTGCVVGVIRMTNSWDTKRVLEEYTTFAAPKVRETDLKYLTNFKISSLPNLKPKNFTHTIGRYGYLTIMAFFTICLFIYSFSKMRIWSRRPREASSL</sequence>
<name>A0AAI8VWH5_9PEZI</name>
<dbReference type="GO" id="GO:0016791">
    <property type="term" value="F:phosphatase activity"/>
    <property type="evidence" value="ECO:0007669"/>
    <property type="project" value="InterPro"/>
</dbReference>
<evidence type="ECO:0000313" key="14">
    <source>
        <dbReference type="Proteomes" id="UP001295740"/>
    </source>
</evidence>
<evidence type="ECO:0000259" key="11">
    <source>
        <dbReference type="PROSITE" id="PS50054"/>
    </source>
</evidence>
<reference evidence="13" key="1">
    <citation type="submission" date="2023-10" db="EMBL/GenBank/DDBJ databases">
        <authorList>
            <person name="Hackl T."/>
        </authorList>
    </citation>
    <scope>NUCLEOTIDE SEQUENCE</scope>
</reference>
<feature type="transmembrane region" description="Helical" evidence="10">
    <location>
        <begin position="218"/>
        <end position="237"/>
    </location>
</feature>
<keyword evidence="14" id="KW-1185">Reference proteome</keyword>
<comment type="caution">
    <text evidence="13">The sequence shown here is derived from an EMBL/GenBank/DDBJ whole genome shotgun (WGS) entry which is preliminary data.</text>
</comment>
<dbReference type="PRINTS" id="PR01911">
    <property type="entry name" value="PFDSPHPHTASE"/>
</dbReference>
<dbReference type="InterPro" id="IPR020428">
    <property type="entry name" value="PFA-DSPs"/>
</dbReference>
<evidence type="ECO:0000256" key="8">
    <source>
        <dbReference type="ARBA" id="ARBA00047927"/>
    </source>
</evidence>
<evidence type="ECO:0000256" key="1">
    <source>
        <dbReference type="ARBA" id="ARBA00004496"/>
    </source>
</evidence>
<comment type="similarity">
    <text evidence="5">Belongs to the protein-tyrosine phosphatase family. Atypical dual-specificity phosphatase Siw14-like subfamily.</text>
</comment>
<keyword evidence="4" id="KW-0378">Hydrolase</keyword>
<evidence type="ECO:0000256" key="7">
    <source>
        <dbReference type="ARBA" id="ARBA00047562"/>
    </source>
</evidence>
<keyword evidence="10" id="KW-1133">Transmembrane helix</keyword>
<dbReference type="Pfam" id="PF03162">
    <property type="entry name" value="Y_phosphatase2"/>
    <property type="match status" value="1"/>
</dbReference>
<comment type="catalytic activity">
    <reaction evidence="8">
        <text>1,5-bis(diphospho)-1D-myo-inositol 2,3,4,6-tetrakisphosphate + H2O = 1-diphospho-1D-myo-inositol 2,3,4,5,6-pentakisphosphate + phosphate + 2 H(+)</text>
        <dbReference type="Rhea" id="RHEA:79699"/>
        <dbReference type="ChEBI" id="CHEBI:15377"/>
        <dbReference type="ChEBI" id="CHEBI:15378"/>
        <dbReference type="ChEBI" id="CHEBI:43474"/>
        <dbReference type="ChEBI" id="CHEBI:74946"/>
        <dbReference type="ChEBI" id="CHEBI:77983"/>
        <dbReference type="EC" id="3.6.1.52"/>
    </reaction>
    <physiologicalReaction direction="left-to-right" evidence="8">
        <dbReference type="Rhea" id="RHEA:79700"/>
    </physiologicalReaction>
</comment>
<dbReference type="EMBL" id="CAUWAG010000018">
    <property type="protein sequence ID" value="CAJ2511969.1"/>
    <property type="molecule type" value="Genomic_DNA"/>
</dbReference>
<evidence type="ECO:0000313" key="13">
    <source>
        <dbReference type="EMBL" id="CAJ2511969.1"/>
    </source>
</evidence>
<dbReference type="FunFam" id="3.90.190.10:FF:000035">
    <property type="entry name" value="Tyrosine phosphatase, putative"/>
    <property type="match status" value="1"/>
</dbReference>
<dbReference type="GO" id="GO:0005737">
    <property type="term" value="C:cytoplasm"/>
    <property type="evidence" value="ECO:0007669"/>
    <property type="project" value="UniProtKB-SubCell"/>
</dbReference>
<evidence type="ECO:0000256" key="4">
    <source>
        <dbReference type="ARBA" id="ARBA00022801"/>
    </source>
</evidence>
<dbReference type="SUPFAM" id="SSF52799">
    <property type="entry name" value="(Phosphotyrosine protein) phosphatases II"/>
    <property type="match status" value="1"/>
</dbReference>
<keyword evidence="10" id="KW-0812">Transmembrane</keyword>
<protein>
    <recommendedName>
        <fullName evidence="2">diphosphoinositol-polyphosphate diphosphatase</fullName>
        <ecNumber evidence="2">3.6.1.52</ecNumber>
    </recommendedName>
</protein>
<dbReference type="PROSITE" id="PS50054">
    <property type="entry name" value="TYR_PHOSPHATASE_DUAL"/>
    <property type="match status" value="1"/>
</dbReference>
<dbReference type="Proteomes" id="UP001295740">
    <property type="component" value="Unassembled WGS sequence"/>
</dbReference>
<dbReference type="Gene3D" id="3.90.190.10">
    <property type="entry name" value="Protein tyrosine phosphatase superfamily"/>
    <property type="match status" value="1"/>
</dbReference>
<evidence type="ECO:0000256" key="5">
    <source>
        <dbReference type="ARBA" id="ARBA00044949"/>
    </source>
</evidence>
<dbReference type="PANTHER" id="PTHR31126">
    <property type="entry name" value="TYROSINE-PROTEIN PHOSPHATASE"/>
    <property type="match status" value="1"/>
</dbReference>
<proteinExistence type="inferred from homology"/>
<organism evidence="13 14">
    <name type="scientific">Anthostomella pinea</name>
    <dbReference type="NCBI Taxonomy" id="933095"/>
    <lineage>
        <taxon>Eukaryota</taxon>
        <taxon>Fungi</taxon>
        <taxon>Dikarya</taxon>
        <taxon>Ascomycota</taxon>
        <taxon>Pezizomycotina</taxon>
        <taxon>Sordariomycetes</taxon>
        <taxon>Xylariomycetidae</taxon>
        <taxon>Xylariales</taxon>
        <taxon>Xylariaceae</taxon>
        <taxon>Anthostomella</taxon>
    </lineage>
</organism>
<evidence type="ECO:0000256" key="10">
    <source>
        <dbReference type="SAM" id="Phobius"/>
    </source>
</evidence>
<keyword evidence="10" id="KW-0472">Membrane</keyword>
<comment type="catalytic activity">
    <reaction evidence="6">
        <text>5-diphospho-1D-myo-inositol 1,2,3,4,6-pentakisphosphate + H2O = 1D-myo-inositol hexakisphosphate + phosphate + H(+)</text>
        <dbReference type="Rhea" id="RHEA:22384"/>
        <dbReference type="ChEBI" id="CHEBI:15377"/>
        <dbReference type="ChEBI" id="CHEBI:15378"/>
        <dbReference type="ChEBI" id="CHEBI:43474"/>
        <dbReference type="ChEBI" id="CHEBI:58130"/>
        <dbReference type="ChEBI" id="CHEBI:58628"/>
        <dbReference type="EC" id="3.6.1.52"/>
    </reaction>
    <physiologicalReaction direction="left-to-right" evidence="6">
        <dbReference type="Rhea" id="RHEA:22385"/>
    </physiologicalReaction>
</comment>
<evidence type="ECO:0000256" key="3">
    <source>
        <dbReference type="ARBA" id="ARBA00022490"/>
    </source>
</evidence>
<dbReference type="AlphaFoldDB" id="A0AAI8VWH5"/>
<evidence type="ECO:0000256" key="6">
    <source>
        <dbReference type="ARBA" id="ARBA00047342"/>
    </source>
</evidence>
<evidence type="ECO:0000256" key="9">
    <source>
        <dbReference type="ARBA" id="ARBA00048424"/>
    </source>
</evidence>
<dbReference type="InterPro" id="IPR029021">
    <property type="entry name" value="Prot-tyrosine_phosphatase-like"/>
</dbReference>
<dbReference type="InterPro" id="IPR020422">
    <property type="entry name" value="TYR_PHOSPHATASE_DUAL_dom"/>
</dbReference>
<comment type="subcellular location">
    <subcellularLocation>
        <location evidence="1">Cytoplasm</location>
    </subcellularLocation>
</comment>
<dbReference type="PROSITE" id="PS50056">
    <property type="entry name" value="TYR_PHOSPHATASE_2"/>
    <property type="match status" value="1"/>
</dbReference>
<dbReference type="PROSITE" id="PS00383">
    <property type="entry name" value="TYR_PHOSPHATASE_1"/>
    <property type="match status" value="1"/>
</dbReference>
<feature type="domain" description="Tyrosine-protein phosphatase" evidence="11">
    <location>
        <begin position="60"/>
        <end position="211"/>
    </location>
</feature>